<comment type="subunit">
    <text evidence="11">Monomer. The signaling GM-CSF receptor complex is a dodecamer of two head-to-head hexamers of two alpha, two beta, and two ligand subunits.</text>
</comment>
<dbReference type="GO" id="GO:0006955">
    <property type="term" value="P:immune response"/>
    <property type="evidence" value="ECO:0007669"/>
    <property type="project" value="InterPro"/>
</dbReference>
<organism evidence="13 14">
    <name type="scientific">Tupaia chinensis</name>
    <name type="common">Chinese tree shrew</name>
    <name type="synonym">Tupaia belangeri chinensis</name>
    <dbReference type="NCBI Taxonomy" id="246437"/>
    <lineage>
        <taxon>Eukaryota</taxon>
        <taxon>Metazoa</taxon>
        <taxon>Chordata</taxon>
        <taxon>Craniata</taxon>
        <taxon>Vertebrata</taxon>
        <taxon>Euteleostomi</taxon>
        <taxon>Mammalia</taxon>
        <taxon>Eutheria</taxon>
        <taxon>Euarchontoglires</taxon>
        <taxon>Scandentia</taxon>
        <taxon>Tupaiidae</taxon>
        <taxon>Tupaia</taxon>
    </lineage>
</organism>
<keyword evidence="9" id="KW-1015">Disulfide bond</keyword>
<dbReference type="GO" id="GO:0005125">
    <property type="term" value="F:cytokine activity"/>
    <property type="evidence" value="ECO:0007669"/>
    <property type="project" value="UniProtKB-KW"/>
</dbReference>
<dbReference type="InParanoid" id="L8Y599"/>
<reference evidence="14" key="2">
    <citation type="journal article" date="2013" name="Nat. Commun.">
        <title>Genome of the Chinese tree shrew.</title>
        <authorList>
            <person name="Fan Y."/>
            <person name="Huang Z.Y."/>
            <person name="Cao C.C."/>
            <person name="Chen C.S."/>
            <person name="Chen Y.X."/>
            <person name="Fan D.D."/>
            <person name="He J."/>
            <person name="Hou H.L."/>
            <person name="Hu L."/>
            <person name="Hu X.T."/>
            <person name="Jiang X.T."/>
            <person name="Lai R."/>
            <person name="Lang Y.S."/>
            <person name="Liang B."/>
            <person name="Liao S.G."/>
            <person name="Mu D."/>
            <person name="Ma Y.Y."/>
            <person name="Niu Y.Y."/>
            <person name="Sun X.Q."/>
            <person name="Xia J.Q."/>
            <person name="Xiao J."/>
            <person name="Xiong Z.Q."/>
            <person name="Xu L."/>
            <person name="Yang L."/>
            <person name="Zhang Y."/>
            <person name="Zhao W."/>
            <person name="Zhao X.D."/>
            <person name="Zheng Y.T."/>
            <person name="Zhou J.M."/>
            <person name="Zhu Y.B."/>
            <person name="Zhang G.J."/>
            <person name="Wang J."/>
            <person name="Yao Y.G."/>
        </authorList>
    </citation>
    <scope>NUCLEOTIDE SEQUENCE [LARGE SCALE GENOMIC DNA]</scope>
</reference>
<dbReference type="GO" id="GO:0008083">
    <property type="term" value="F:growth factor activity"/>
    <property type="evidence" value="ECO:0007669"/>
    <property type="project" value="UniProtKB-KW"/>
</dbReference>
<keyword evidence="7" id="KW-0732">Signal</keyword>
<dbReference type="SUPFAM" id="SSF47266">
    <property type="entry name" value="4-helical cytokines"/>
    <property type="match status" value="1"/>
</dbReference>
<evidence type="ECO:0000256" key="11">
    <source>
        <dbReference type="ARBA" id="ARBA00025874"/>
    </source>
</evidence>
<dbReference type="GO" id="GO:0008284">
    <property type="term" value="P:positive regulation of cell population proliferation"/>
    <property type="evidence" value="ECO:0007669"/>
    <property type="project" value="UniProtKB-ARBA"/>
</dbReference>
<reference evidence="14" key="1">
    <citation type="submission" date="2012-07" db="EMBL/GenBank/DDBJ databases">
        <title>Genome of the Chinese tree shrew, a rising model animal genetically related to primates.</title>
        <authorList>
            <person name="Zhang G."/>
            <person name="Fan Y."/>
            <person name="Yao Y."/>
            <person name="Huang Z."/>
        </authorList>
    </citation>
    <scope>NUCLEOTIDE SEQUENCE [LARGE SCALE GENOMIC DNA]</scope>
</reference>
<dbReference type="PRINTS" id="PR00693">
    <property type="entry name" value="GMCSFACTOR"/>
</dbReference>
<sequence>MSAPTSLPSPVTRPSKHVDAIKEALNFLNRSNDFAAGMNDTVKVVSSMFDPQEPTCMQTRLQLYTAGLQGSLSRLKQPLTMKASHYKQHCPPTPETSCETQMITFNSFKKNLKDFLFVIPFDCWQPVQE</sequence>
<proteinExistence type="inferred from homology"/>
<evidence type="ECO:0000256" key="5">
    <source>
        <dbReference type="ARBA" id="ARBA00022514"/>
    </source>
</evidence>
<keyword evidence="8" id="KW-0339">Growth factor</keyword>
<dbReference type="InterPro" id="IPR000773">
    <property type="entry name" value="GM_colony-stim-fac"/>
</dbReference>
<evidence type="ECO:0000256" key="10">
    <source>
        <dbReference type="ARBA" id="ARBA00023180"/>
    </source>
</evidence>
<dbReference type="CDD" id="cd00040">
    <property type="entry name" value="CSF2"/>
    <property type="match status" value="1"/>
</dbReference>
<dbReference type="EMBL" id="KB365152">
    <property type="protein sequence ID" value="ELV11442.1"/>
    <property type="molecule type" value="Genomic_DNA"/>
</dbReference>
<evidence type="ECO:0000256" key="2">
    <source>
        <dbReference type="ARBA" id="ARBA00004613"/>
    </source>
</evidence>
<evidence type="ECO:0000256" key="4">
    <source>
        <dbReference type="ARBA" id="ARBA00018697"/>
    </source>
</evidence>
<protein>
    <recommendedName>
        <fullName evidence="4">Granulocyte-macrophage colony-stimulating factor</fullName>
    </recommendedName>
    <alternativeName>
        <fullName evidence="12">Colony-stimulating factor</fullName>
    </alternativeName>
</protein>
<evidence type="ECO:0000256" key="12">
    <source>
        <dbReference type="ARBA" id="ARBA00029601"/>
    </source>
</evidence>
<keyword evidence="6" id="KW-0964">Secreted</keyword>
<dbReference type="eggNOG" id="ENOG502TDUI">
    <property type="taxonomic scope" value="Eukaryota"/>
</dbReference>
<accession>L8Y599</accession>
<dbReference type="FunCoup" id="L8Y599">
    <property type="interactions" value="436"/>
</dbReference>
<evidence type="ECO:0000313" key="14">
    <source>
        <dbReference type="Proteomes" id="UP000011518"/>
    </source>
</evidence>
<dbReference type="PANTHER" id="PTHR10059">
    <property type="entry name" value="GRANULOCYTE-MACROPHAGE COLONY-STIMULATING FACTOR GM-CSF"/>
    <property type="match status" value="1"/>
</dbReference>
<dbReference type="GO" id="GO:0005129">
    <property type="term" value="F:granulocyte macrophage colony-stimulating factor receptor binding"/>
    <property type="evidence" value="ECO:0007669"/>
    <property type="project" value="InterPro"/>
</dbReference>
<comment type="subcellular location">
    <subcellularLocation>
        <location evidence="2">Secreted</location>
    </subcellularLocation>
</comment>
<dbReference type="GO" id="GO:0030099">
    <property type="term" value="P:myeloid cell differentiation"/>
    <property type="evidence" value="ECO:0007669"/>
    <property type="project" value="TreeGrafter"/>
</dbReference>
<keyword evidence="5" id="KW-0202">Cytokine</keyword>
<dbReference type="STRING" id="246437.L8Y599"/>
<dbReference type="SMART" id="SM00040">
    <property type="entry name" value="CSF2"/>
    <property type="match status" value="1"/>
</dbReference>
<dbReference type="FunFam" id="1.20.1250.10:FF:000028">
    <property type="entry name" value="Granulocyte-macrophage colony-stimulating factor"/>
    <property type="match status" value="1"/>
</dbReference>
<gene>
    <name evidence="13" type="ORF">TREES_T100018900</name>
</gene>
<dbReference type="GO" id="GO:0009966">
    <property type="term" value="P:regulation of signal transduction"/>
    <property type="evidence" value="ECO:0007669"/>
    <property type="project" value="UniProtKB-ARBA"/>
</dbReference>
<dbReference type="Proteomes" id="UP000011518">
    <property type="component" value="Unassembled WGS sequence"/>
</dbReference>
<evidence type="ECO:0000256" key="1">
    <source>
        <dbReference type="ARBA" id="ARBA00003164"/>
    </source>
</evidence>
<evidence type="ECO:0000313" key="13">
    <source>
        <dbReference type="EMBL" id="ELV11442.1"/>
    </source>
</evidence>
<evidence type="ECO:0000256" key="3">
    <source>
        <dbReference type="ARBA" id="ARBA00009378"/>
    </source>
</evidence>
<dbReference type="Pfam" id="PF01109">
    <property type="entry name" value="GM_CSF"/>
    <property type="match status" value="1"/>
</dbReference>
<dbReference type="PROSITE" id="PS00702">
    <property type="entry name" value="GM_CSF"/>
    <property type="match status" value="1"/>
</dbReference>
<dbReference type="InterPro" id="IPR009079">
    <property type="entry name" value="4_helix_cytokine-like_core"/>
</dbReference>
<evidence type="ECO:0000256" key="9">
    <source>
        <dbReference type="ARBA" id="ARBA00023157"/>
    </source>
</evidence>
<evidence type="ECO:0000256" key="7">
    <source>
        <dbReference type="ARBA" id="ARBA00022729"/>
    </source>
</evidence>
<keyword evidence="14" id="KW-1185">Reference proteome</keyword>
<evidence type="ECO:0000256" key="8">
    <source>
        <dbReference type="ARBA" id="ARBA00023030"/>
    </source>
</evidence>
<comment type="similarity">
    <text evidence="3">Belongs to the GM-CSF family.</text>
</comment>
<evidence type="ECO:0000256" key="6">
    <source>
        <dbReference type="ARBA" id="ARBA00022525"/>
    </source>
</evidence>
<keyword evidence="10" id="KW-0325">Glycoprotein</keyword>
<dbReference type="GO" id="GO:0050793">
    <property type="term" value="P:regulation of developmental process"/>
    <property type="evidence" value="ECO:0007669"/>
    <property type="project" value="UniProtKB-ARBA"/>
</dbReference>
<dbReference type="PANTHER" id="PTHR10059:SF0">
    <property type="entry name" value="GRANULOCYTE-MACROPHAGE COLONY-STIMULATING FACTOR"/>
    <property type="match status" value="1"/>
</dbReference>
<dbReference type="GO" id="GO:0005615">
    <property type="term" value="C:extracellular space"/>
    <property type="evidence" value="ECO:0007669"/>
    <property type="project" value="UniProtKB-KW"/>
</dbReference>
<comment type="function">
    <text evidence="1">Cytokine that stimulates the growth and differentiation of hematopoietic precursor cells from various lineages, including granulocytes, macrophages, eosinophils and erythrocytes.</text>
</comment>
<name>L8Y599_TUPCH</name>
<dbReference type="AlphaFoldDB" id="L8Y599"/>
<dbReference type="Gene3D" id="1.20.1250.10">
    <property type="match status" value="1"/>
</dbReference>